<keyword evidence="2 8" id="KW-0819">tRNA processing</keyword>
<dbReference type="EC" id="3.1.26.11" evidence="8"/>
<feature type="binding site" evidence="8">
    <location>
        <position position="65"/>
    </location>
    <ligand>
        <name>Zn(2+)</name>
        <dbReference type="ChEBI" id="CHEBI:29105"/>
        <label>2</label>
        <note>catalytic</note>
    </ligand>
</feature>
<evidence type="ECO:0000256" key="8">
    <source>
        <dbReference type="HAMAP-Rule" id="MF_01818"/>
    </source>
</evidence>
<protein>
    <recommendedName>
        <fullName evidence="8">Ribonuclease Z</fullName>
        <shortName evidence="8">RNase Z</shortName>
        <ecNumber evidence="8">3.1.26.11</ecNumber>
    </recommendedName>
    <alternativeName>
        <fullName evidence="8">tRNA 3 endonuclease</fullName>
    </alternativeName>
    <alternativeName>
        <fullName evidence="8">tRNase Z</fullName>
    </alternativeName>
</protein>
<dbReference type="eggNOG" id="COG1234">
    <property type="taxonomic scope" value="Bacteria"/>
</dbReference>
<feature type="binding site" evidence="8">
    <location>
        <position position="61"/>
    </location>
    <ligand>
        <name>Zn(2+)</name>
        <dbReference type="ChEBI" id="CHEBI:29105"/>
        <label>1</label>
        <note>catalytic</note>
    </ligand>
</feature>
<name>S0FG65_RUMCE</name>
<evidence type="ECO:0000256" key="1">
    <source>
        <dbReference type="ARBA" id="ARBA00011738"/>
    </source>
</evidence>
<evidence type="ECO:0000313" key="9">
    <source>
        <dbReference type="EMBL" id="EMS69877.1"/>
    </source>
</evidence>
<proteinExistence type="inferred from homology"/>
<evidence type="ECO:0000256" key="2">
    <source>
        <dbReference type="ARBA" id="ARBA00022694"/>
    </source>
</evidence>
<evidence type="ECO:0000256" key="3">
    <source>
        <dbReference type="ARBA" id="ARBA00022722"/>
    </source>
</evidence>
<comment type="caution">
    <text evidence="9">The sequence shown here is derived from an EMBL/GenBank/DDBJ whole genome shotgun (WGS) entry which is preliminary data.</text>
</comment>
<dbReference type="InterPro" id="IPR036866">
    <property type="entry name" value="RibonucZ/Hydroxyglut_hydro"/>
</dbReference>
<reference evidence="9 10" key="1">
    <citation type="journal article" date="2013" name="Genome Announc.">
        <title>Draft Genome Sequence of the Cellulolytic, Mesophilic, Anaerobic Bacterium Clostridium termitidis Strain CT1112 (DSM 5398).</title>
        <authorList>
            <person name="Lal S."/>
            <person name="Ramachandran U."/>
            <person name="Zhang X."/>
            <person name="Munir R."/>
            <person name="Sparling R."/>
            <person name="Levin D.B."/>
        </authorList>
    </citation>
    <scope>NUCLEOTIDE SEQUENCE [LARGE SCALE GENOMIC DNA]</scope>
    <source>
        <strain evidence="9 10">CT1112</strain>
    </source>
</reference>
<dbReference type="AlphaFoldDB" id="S0FG65"/>
<dbReference type="Proteomes" id="UP000014155">
    <property type="component" value="Unassembled WGS sequence"/>
</dbReference>
<feature type="active site" description="Proton acceptor" evidence="8">
    <location>
        <position position="65"/>
    </location>
</feature>
<comment type="subunit">
    <text evidence="1 8">Homodimer.</text>
</comment>
<dbReference type="STRING" id="1195236.CTER_4448"/>
<comment type="cofactor">
    <cofactor evidence="8">
        <name>Zn(2+)</name>
        <dbReference type="ChEBI" id="CHEBI:29105"/>
    </cofactor>
    <text evidence="8">Binds 2 Zn(2+) ions.</text>
</comment>
<comment type="function">
    <text evidence="8">Zinc phosphodiesterase, which displays some tRNA 3'-processing endonuclease activity. Probably involved in tRNA maturation, by removing a 3'-trailer from precursor tRNA.</text>
</comment>
<dbReference type="PANTHER" id="PTHR46018:SF2">
    <property type="entry name" value="ZINC PHOSPHODIESTERASE ELAC PROTEIN 1"/>
    <property type="match status" value="1"/>
</dbReference>
<comment type="catalytic activity">
    <reaction evidence="8">
        <text>Endonucleolytic cleavage of RNA, removing extra 3' nucleotides from tRNA precursor, generating 3' termini of tRNAs. A 3'-hydroxy group is left at the tRNA terminus and a 5'-phosphoryl group is left at the trailer molecule.</text>
        <dbReference type="EC" id="3.1.26.11"/>
    </reaction>
</comment>
<keyword evidence="4 8" id="KW-0479">Metal-binding</keyword>
<keyword evidence="6 8" id="KW-0378">Hydrolase</keyword>
<feature type="binding site" evidence="8">
    <location>
        <position position="63"/>
    </location>
    <ligand>
        <name>Zn(2+)</name>
        <dbReference type="ChEBI" id="CHEBI:29105"/>
        <label>1</label>
        <note>catalytic</note>
    </ligand>
</feature>
<dbReference type="InterPro" id="IPR013471">
    <property type="entry name" value="RNase_Z/BN"/>
</dbReference>
<dbReference type="HAMAP" id="MF_01818">
    <property type="entry name" value="RNase_Z_BN"/>
    <property type="match status" value="1"/>
</dbReference>
<dbReference type="CDD" id="cd07717">
    <property type="entry name" value="RNaseZ_ZiPD-like_MBL-fold"/>
    <property type="match status" value="1"/>
</dbReference>
<dbReference type="GO" id="GO:0042781">
    <property type="term" value="F:3'-tRNA processing endoribonuclease activity"/>
    <property type="evidence" value="ECO:0007669"/>
    <property type="project" value="UniProtKB-UniRule"/>
</dbReference>
<evidence type="ECO:0000256" key="6">
    <source>
        <dbReference type="ARBA" id="ARBA00022801"/>
    </source>
</evidence>
<organism evidence="9 10">
    <name type="scientific">Ruminiclostridium cellobioparum subsp. termitidis CT1112</name>
    <dbReference type="NCBI Taxonomy" id="1195236"/>
    <lineage>
        <taxon>Bacteria</taxon>
        <taxon>Bacillati</taxon>
        <taxon>Bacillota</taxon>
        <taxon>Clostridia</taxon>
        <taxon>Eubacteriales</taxon>
        <taxon>Oscillospiraceae</taxon>
        <taxon>Ruminiclostridium</taxon>
    </lineage>
</organism>
<dbReference type="NCBIfam" id="NF000801">
    <property type="entry name" value="PRK00055.1-3"/>
    <property type="match status" value="1"/>
</dbReference>
<keyword evidence="5 8" id="KW-0255">Endonuclease</keyword>
<dbReference type="PANTHER" id="PTHR46018">
    <property type="entry name" value="ZINC PHOSPHODIESTERASE ELAC PROTEIN 1"/>
    <property type="match status" value="1"/>
</dbReference>
<keyword evidence="7 8" id="KW-0862">Zinc</keyword>
<dbReference type="RefSeq" id="WP_004629502.1">
    <property type="nucleotide sequence ID" value="NZ_AORV01000062.1"/>
</dbReference>
<comment type="similarity">
    <text evidence="8">Belongs to the RNase Z family.</text>
</comment>
<dbReference type="Pfam" id="PF23023">
    <property type="entry name" value="Anti-Pycsar_Apyc1"/>
    <property type="match status" value="1"/>
</dbReference>
<accession>S0FG65</accession>
<evidence type="ECO:0000313" key="10">
    <source>
        <dbReference type="Proteomes" id="UP000014155"/>
    </source>
</evidence>
<dbReference type="SUPFAM" id="SSF56281">
    <property type="entry name" value="Metallo-hydrolase/oxidoreductase"/>
    <property type="match status" value="1"/>
</dbReference>
<feature type="binding site" evidence="8">
    <location>
        <position position="207"/>
    </location>
    <ligand>
        <name>Zn(2+)</name>
        <dbReference type="ChEBI" id="CHEBI:29105"/>
        <label>1</label>
        <note>catalytic</note>
    </ligand>
</feature>
<feature type="binding site" evidence="8">
    <location>
        <position position="139"/>
    </location>
    <ligand>
        <name>Zn(2+)</name>
        <dbReference type="ChEBI" id="CHEBI:29105"/>
        <label>1</label>
        <note>catalytic</note>
    </ligand>
</feature>
<dbReference type="GO" id="GO:0008270">
    <property type="term" value="F:zinc ion binding"/>
    <property type="evidence" value="ECO:0007669"/>
    <property type="project" value="UniProtKB-UniRule"/>
</dbReference>
<feature type="binding site" evidence="8">
    <location>
        <position position="66"/>
    </location>
    <ligand>
        <name>Zn(2+)</name>
        <dbReference type="ChEBI" id="CHEBI:29105"/>
        <label>2</label>
        <note>catalytic</note>
    </ligand>
</feature>
<dbReference type="PATRIC" id="fig|1195236.3.peg.4635"/>
<dbReference type="Gene3D" id="3.60.15.10">
    <property type="entry name" value="Ribonuclease Z/Hydroxyacylglutathione hydrolase-like"/>
    <property type="match status" value="1"/>
</dbReference>
<feature type="binding site" evidence="8">
    <location>
        <position position="266"/>
    </location>
    <ligand>
        <name>Zn(2+)</name>
        <dbReference type="ChEBI" id="CHEBI:29105"/>
        <label>2</label>
        <note>catalytic</note>
    </ligand>
</feature>
<evidence type="ECO:0000256" key="5">
    <source>
        <dbReference type="ARBA" id="ARBA00022759"/>
    </source>
</evidence>
<keyword evidence="3 8" id="KW-0540">Nuclease</keyword>
<keyword evidence="10" id="KW-1185">Reference proteome</keyword>
<gene>
    <name evidence="8" type="primary">rnz</name>
    <name evidence="9" type="ORF">CTER_4448</name>
</gene>
<evidence type="ECO:0000256" key="4">
    <source>
        <dbReference type="ARBA" id="ARBA00022723"/>
    </source>
</evidence>
<sequence length="303" mass="34006">MLDVCLLGTGGMMPLPDRWLTSLLLRYKGRMLLVDCGEAAQIPLRICGWGFKAIDAVLFTHYHADHVAGLTGFLLTLGNSGREEPLTLIGPAGLKTVVEGLLVIAPRLPYEIRLLELPHDQGAEFLLGDIYVGSIPVEHWLPCLAYSFEIKRQGRFDRRKAEQLGIPVKYWKQLQKGELVDLEGRRIKPELVIGEQRRGIKVSYCTDTRPVEGLVDFIKDSDLFICEGMYGDNRDMEKAVQKKHMVFSEAALLAKRGEVEELWLTHFSPALENPQEHIASATSVFANTIAGCDLMTKNIKFKE</sequence>
<evidence type="ECO:0000256" key="7">
    <source>
        <dbReference type="ARBA" id="ARBA00022833"/>
    </source>
</evidence>
<dbReference type="EMBL" id="AORV01000062">
    <property type="protein sequence ID" value="EMS69877.1"/>
    <property type="molecule type" value="Genomic_DNA"/>
</dbReference>
<feature type="binding site" evidence="8">
    <location>
        <position position="207"/>
    </location>
    <ligand>
        <name>Zn(2+)</name>
        <dbReference type="ChEBI" id="CHEBI:29105"/>
        <label>2</label>
        <note>catalytic</note>
    </ligand>
</feature>